<dbReference type="EC" id="3.1.13.1" evidence="4"/>
<dbReference type="HAMAP" id="MF_01895">
    <property type="entry name" value="RNase_R"/>
    <property type="match status" value="1"/>
</dbReference>
<dbReference type="SUPFAM" id="SSF50249">
    <property type="entry name" value="Nucleic acid-binding proteins"/>
    <property type="match status" value="2"/>
</dbReference>
<keyword evidence="3 4" id="KW-0269">Exonuclease</keyword>
<dbReference type="PANTHER" id="PTHR23355:SF9">
    <property type="entry name" value="DIS3-LIKE EXONUCLEASE 2"/>
    <property type="match status" value="1"/>
</dbReference>
<proteinExistence type="inferred from homology"/>
<keyword evidence="2 4" id="KW-0378">Hydrolase</keyword>
<comment type="subcellular location">
    <subcellularLocation>
        <location evidence="4">Cytoplasm</location>
    </subcellularLocation>
</comment>
<dbReference type="InterPro" id="IPR011805">
    <property type="entry name" value="RNase_R"/>
</dbReference>
<dbReference type="GO" id="GO:0006402">
    <property type="term" value="P:mRNA catabolic process"/>
    <property type="evidence" value="ECO:0007669"/>
    <property type="project" value="TreeGrafter"/>
</dbReference>
<dbReference type="CDD" id="cd04471">
    <property type="entry name" value="S1_RNase_R"/>
    <property type="match status" value="1"/>
</dbReference>
<keyword evidence="4" id="KW-0694">RNA-binding</keyword>
<organism evidence="6 7">
    <name type="scientific">Collinsella ihumii</name>
    <dbReference type="NCBI Taxonomy" id="1720204"/>
    <lineage>
        <taxon>Bacteria</taxon>
        <taxon>Bacillati</taxon>
        <taxon>Actinomycetota</taxon>
        <taxon>Coriobacteriia</taxon>
        <taxon>Coriobacteriales</taxon>
        <taxon>Coriobacteriaceae</taxon>
        <taxon>Collinsella</taxon>
    </lineage>
</organism>
<dbReference type="PROSITE" id="PS50126">
    <property type="entry name" value="S1"/>
    <property type="match status" value="1"/>
</dbReference>
<keyword evidence="1 4" id="KW-0540">Nuclease</keyword>
<dbReference type="GO" id="GO:0008859">
    <property type="term" value="F:exoribonuclease II activity"/>
    <property type="evidence" value="ECO:0007669"/>
    <property type="project" value="UniProtKB-UniRule"/>
</dbReference>
<dbReference type="Pfam" id="PF00575">
    <property type="entry name" value="S1"/>
    <property type="match status" value="1"/>
</dbReference>
<reference evidence="6" key="2">
    <citation type="submission" date="2023-08" db="EMBL/GenBank/DDBJ databases">
        <title>Identification and characterization of horizontal gene transfer across gut microbiota members of farm animals based on homology search.</title>
        <authorList>
            <person name="Schwarzerova J."/>
            <person name="Nykrynova M."/>
            <person name="Jureckova K."/>
            <person name="Cejkova D."/>
            <person name="Rychlik I."/>
        </authorList>
    </citation>
    <scope>NUCLEOTIDE SEQUENCE</scope>
    <source>
        <strain evidence="6">15_COKtk</strain>
    </source>
</reference>
<evidence type="ECO:0000256" key="4">
    <source>
        <dbReference type="HAMAP-Rule" id="MF_01895"/>
    </source>
</evidence>
<dbReference type="InterPro" id="IPR001900">
    <property type="entry name" value="RNase_II/R"/>
</dbReference>
<dbReference type="PANTHER" id="PTHR23355">
    <property type="entry name" value="RIBONUCLEASE"/>
    <property type="match status" value="1"/>
</dbReference>
<dbReference type="GO" id="GO:0003723">
    <property type="term" value="F:RNA binding"/>
    <property type="evidence" value="ECO:0007669"/>
    <property type="project" value="UniProtKB-UniRule"/>
</dbReference>
<evidence type="ECO:0000256" key="2">
    <source>
        <dbReference type="ARBA" id="ARBA00022801"/>
    </source>
</evidence>
<dbReference type="InterPro" id="IPR012340">
    <property type="entry name" value="NA-bd_OB-fold"/>
</dbReference>
<comment type="similarity">
    <text evidence="4">Belongs to the RNR ribonuclease family. RNase R subfamily.</text>
</comment>
<name>A0AAW7JVD8_9ACTN</name>
<accession>A0AAW7JVD8</accession>
<evidence type="ECO:0000313" key="6">
    <source>
        <dbReference type="EMBL" id="MDN0069758.1"/>
    </source>
</evidence>
<evidence type="ECO:0000313" key="7">
    <source>
        <dbReference type="Proteomes" id="UP001168505"/>
    </source>
</evidence>
<dbReference type="GO" id="GO:0005829">
    <property type="term" value="C:cytosol"/>
    <property type="evidence" value="ECO:0007669"/>
    <property type="project" value="TreeGrafter"/>
</dbReference>
<dbReference type="Gene3D" id="2.40.50.140">
    <property type="entry name" value="Nucleic acid-binding proteins"/>
    <property type="match status" value="1"/>
</dbReference>
<reference evidence="6" key="1">
    <citation type="submission" date="2023-06" db="EMBL/GenBank/DDBJ databases">
        <authorList>
            <person name="Zeman M."/>
            <person name="Kubasova T."/>
            <person name="Jahodarova E."/>
            <person name="Nykrynova M."/>
            <person name="Rychlik I."/>
        </authorList>
    </citation>
    <scope>NUCLEOTIDE SEQUENCE</scope>
    <source>
        <strain evidence="6">15_COKtk</strain>
    </source>
</reference>
<protein>
    <recommendedName>
        <fullName evidence="4">Ribonuclease R</fullName>
        <shortName evidence="4">RNase R</shortName>
        <ecNumber evidence="4">3.1.13.1</ecNumber>
    </recommendedName>
</protein>
<dbReference type="EMBL" id="JAUEIR010000007">
    <property type="protein sequence ID" value="MDN0069758.1"/>
    <property type="molecule type" value="Genomic_DNA"/>
</dbReference>
<dbReference type="InterPro" id="IPR003029">
    <property type="entry name" value="S1_domain"/>
</dbReference>
<dbReference type="Pfam" id="PF00773">
    <property type="entry name" value="RNB"/>
    <property type="match status" value="1"/>
</dbReference>
<dbReference type="AlphaFoldDB" id="A0AAW7JVD8"/>
<dbReference type="RefSeq" id="WP_289827393.1">
    <property type="nucleotide sequence ID" value="NZ_JAUEIR010000007.1"/>
</dbReference>
<dbReference type="Pfam" id="PF17876">
    <property type="entry name" value="CSD2"/>
    <property type="match status" value="1"/>
</dbReference>
<evidence type="ECO:0000256" key="1">
    <source>
        <dbReference type="ARBA" id="ARBA00022722"/>
    </source>
</evidence>
<sequence>MGRKNRGGRRHGPTRARHTARLTGTVRITDAGAFVETAEGTFRLTQRGEREAMNGDVVTVSLHRAPGGNHRAVVEGTLSRANARVVGTYELAGPLGVIRPLDTRIRQDFFVLPHDTSAADHGVMSGDVVSARIVSYPTRYESGVATIEQRIGGPDAPDLGIRCVMARYDLEDGYPEQAVAEAQQCVLDVEGALEDPLRRDIRDRFLLTIDPVDARDFDDAISVERTKAGGWRLGVHIADVSHYVTWESSIDLEARRRSTSVYLADRVLPMLPEALSNDLCSLKPDVDRLAFTVDIDLDRRGRVSGFTAYPSVIRSRVRMDYEAADLLLADGAGTDAPPAADDDVARACGERARAACEKAGAAGVDLRAFLRDADGLACARRAIRHARGAIDFETVEVHALLDGQGLPVRIVTRERTAATSLVEEAMLLANECVASWLADRGLDAAYRVHEPPSPDELAAASKTLAEIGAIDRASAAAIKAGDPVAIERAVEKSHGTGYAPLVNCLLLRAMQRAVYRPHNLGHYALGADAYCHFTSPIRRYPDLLVHRELKRALAQERLGKAAARERTPQLTGVGSQALLPVLPQLCRHASTRERIADAAAHATQKVKVAQYYASRIGERYAGSVSWIDEMGAFVRLDDTGAEGLVRMSALGGDEWWDFDGDLMVLSASASGRTISLGTRVVVEVARVNPVRGHLDLALIHAARALH</sequence>
<gene>
    <name evidence="4" type="primary">rnr</name>
    <name evidence="6" type="ORF">QVN40_08630</name>
</gene>
<dbReference type="Proteomes" id="UP001168505">
    <property type="component" value="Unassembled WGS sequence"/>
</dbReference>
<feature type="domain" description="S1 motif" evidence="5">
    <location>
        <begin position="617"/>
        <end position="699"/>
    </location>
</feature>
<comment type="caution">
    <text evidence="6">The sequence shown here is derived from an EMBL/GenBank/DDBJ whole genome shotgun (WGS) entry which is preliminary data.</text>
</comment>
<dbReference type="InterPro" id="IPR040476">
    <property type="entry name" value="CSD2"/>
</dbReference>
<evidence type="ECO:0000259" key="5">
    <source>
        <dbReference type="PROSITE" id="PS50126"/>
    </source>
</evidence>
<comment type="catalytic activity">
    <reaction evidence="4">
        <text>Exonucleolytic cleavage in the 3'- to 5'-direction to yield nucleoside 5'-phosphates.</text>
        <dbReference type="EC" id="3.1.13.1"/>
    </reaction>
</comment>
<comment type="function">
    <text evidence="4">3'-5' exoribonuclease that releases 5'-nucleoside monophosphates and is involved in maturation of structured RNAs.</text>
</comment>
<keyword evidence="4" id="KW-0963">Cytoplasm</keyword>
<dbReference type="InterPro" id="IPR050180">
    <property type="entry name" value="RNR_Ribonuclease"/>
</dbReference>
<evidence type="ECO:0000256" key="3">
    <source>
        <dbReference type="ARBA" id="ARBA00022839"/>
    </source>
</evidence>
<dbReference type="SMART" id="SM00955">
    <property type="entry name" value="RNB"/>
    <property type="match status" value="1"/>
</dbReference>